<dbReference type="OrthoDB" id="3338076at2759"/>
<proteinExistence type="predicted"/>
<feature type="transmembrane region" description="Helical" evidence="1">
    <location>
        <begin position="133"/>
        <end position="157"/>
    </location>
</feature>
<feature type="transmembrane region" description="Helical" evidence="1">
    <location>
        <begin position="80"/>
        <end position="105"/>
    </location>
</feature>
<dbReference type="Pfam" id="PF08552">
    <property type="entry name" value="Kei1"/>
    <property type="match status" value="1"/>
</dbReference>
<dbReference type="Proteomes" id="UP000646827">
    <property type="component" value="Unassembled WGS sequence"/>
</dbReference>
<evidence type="ECO:0000313" key="2">
    <source>
        <dbReference type="EMBL" id="KAG2215211.1"/>
    </source>
</evidence>
<keyword evidence="1" id="KW-0472">Membrane</keyword>
<keyword evidence="1" id="KW-0812">Transmembrane</keyword>
<dbReference type="GO" id="GO:0070916">
    <property type="term" value="C:inositol phosphoceramide synthase complex"/>
    <property type="evidence" value="ECO:0007669"/>
    <property type="project" value="TreeGrafter"/>
</dbReference>
<dbReference type="InterPro" id="IPR013862">
    <property type="entry name" value="Kei1"/>
</dbReference>
<dbReference type="GO" id="GO:0000139">
    <property type="term" value="C:Golgi membrane"/>
    <property type="evidence" value="ECO:0007669"/>
    <property type="project" value="TreeGrafter"/>
</dbReference>
<gene>
    <name evidence="2" type="ORF">INT45_013322</name>
</gene>
<evidence type="ECO:0000313" key="3">
    <source>
        <dbReference type="Proteomes" id="UP000646827"/>
    </source>
</evidence>
<feature type="transmembrane region" description="Helical" evidence="1">
    <location>
        <begin position="50"/>
        <end position="68"/>
    </location>
</feature>
<comment type="caution">
    <text evidence="2">The sequence shown here is derived from an EMBL/GenBank/DDBJ whole genome shotgun (WGS) entry which is preliminary data.</text>
</comment>
<dbReference type="PANTHER" id="PTHR28077:SF1">
    <property type="entry name" value="INOSITOL PHOSPHORYLCERAMIDE SYNTHASE REGULATORY SUBUNIT KEI1"/>
    <property type="match status" value="1"/>
</dbReference>
<keyword evidence="1" id="KW-1133">Transmembrane helix</keyword>
<dbReference type="GO" id="GO:0006673">
    <property type="term" value="P:inositol phosphoceramide metabolic process"/>
    <property type="evidence" value="ECO:0007669"/>
    <property type="project" value="InterPro"/>
</dbReference>
<dbReference type="PANTHER" id="PTHR28077">
    <property type="entry name" value="INOSITOL PHOSPHORYLCERAMIDE SYNTHASE REGULATORY SUBUNIT KEI1"/>
    <property type="match status" value="1"/>
</dbReference>
<dbReference type="AlphaFoldDB" id="A0A8H7V9L5"/>
<name>A0A8H7V9L5_9FUNG</name>
<reference evidence="2 3" key="1">
    <citation type="submission" date="2020-12" db="EMBL/GenBank/DDBJ databases">
        <title>Metabolic potential, ecology and presence of endohyphal bacteria is reflected in genomic diversity of Mucoromycotina.</title>
        <authorList>
            <person name="Muszewska A."/>
            <person name="Okrasinska A."/>
            <person name="Steczkiewicz K."/>
            <person name="Drgas O."/>
            <person name="Orlowska M."/>
            <person name="Perlinska-Lenart U."/>
            <person name="Aleksandrzak-Piekarczyk T."/>
            <person name="Szatraj K."/>
            <person name="Zielenkiewicz U."/>
            <person name="Pilsyk S."/>
            <person name="Malc E."/>
            <person name="Mieczkowski P."/>
            <person name="Kruszewska J.S."/>
            <person name="Biernat P."/>
            <person name="Pawlowska J."/>
        </authorList>
    </citation>
    <scope>NUCLEOTIDE SEQUENCE [LARGE SCALE GENOMIC DNA]</scope>
    <source>
        <strain evidence="2 3">CBS 142.35</strain>
    </source>
</reference>
<dbReference type="EMBL" id="JAEPRB010000539">
    <property type="protein sequence ID" value="KAG2215211.1"/>
    <property type="molecule type" value="Genomic_DNA"/>
</dbReference>
<sequence>MAVILSRPRSCCGFIPIETGVLIITIFGILNKLSGFYGIISFDTSDPIAFVVYIYSLLAIFVFARGLYGIHTDNVRAVRWYAIFYWVDCFISIITTTVFAVKWYVYTDHSLPELADDPAKQQEHDDVFRMEGVVSIIVLVTLRMVHIYFAVVLTSYYKSIGRAHYSKLAAQVDQDLDDIEYNSHETRERSA</sequence>
<evidence type="ECO:0000256" key="1">
    <source>
        <dbReference type="SAM" id="Phobius"/>
    </source>
</evidence>
<dbReference type="GO" id="GO:0070917">
    <property type="term" value="F:inositol phosphoceramide synthase regulator activity"/>
    <property type="evidence" value="ECO:0007669"/>
    <property type="project" value="InterPro"/>
</dbReference>
<accession>A0A8H7V9L5</accession>
<protein>
    <submittedName>
        <fullName evidence="2">Uncharacterized protein</fullName>
    </submittedName>
</protein>
<keyword evidence="3" id="KW-1185">Reference proteome</keyword>
<organism evidence="2 3">
    <name type="scientific">Circinella minor</name>
    <dbReference type="NCBI Taxonomy" id="1195481"/>
    <lineage>
        <taxon>Eukaryota</taxon>
        <taxon>Fungi</taxon>
        <taxon>Fungi incertae sedis</taxon>
        <taxon>Mucoromycota</taxon>
        <taxon>Mucoromycotina</taxon>
        <taxon>Mucoromycetes</taxon>
        <taxon>Mucorales</taxon>
        <taxon>Lichtheimiaceae</taxon>
        <taxon>Circinella</taxon>
    </lineage>
</organism>